<evidence type="ECO:0000313" key="1">
    <source>
        <dbReference type="EMBL" id="MCT2042635.1"/>
    </source>
</evidence>
<name>A0ABT2HWE0_9MICO</name>
<dbReference type="Proteomes" id="UP001525379">
    <property type="component" value="Unassembled WGS sequence"/>
</dbReference>
<protein>
    <submittedName>
        <fullName evidence="1">Uncharacterized protein</fullName>
    </submittedName>
</protein>
<accession>A0ABT2HWE0</accession>
<proteinExistence type="predicted"/>
<evidence type="ECO:0000313" key="2">
    <source>
        <dbReference type="Proteomes" id="UP001525379"/>
    </source>
</evidence>
<dbReference type="RefSeq" id="WP_260104097.1">
    <property type="nucleotide sequence ID" value="NZ_JALXSQ010000013.1"/>
</dbReference>
<sequence length="75" mass="8276">MDYQKYRALLALLRMTVETVTDADERMYKALSRAITTLMQAEDADTGGVCGEIYEAILMGLVTIGGERSDVVQGR</sequence>
<comment type="caution">
    <text evidence="1">The sequence shown here is derived from an EMBL/GenBank/DDBJ whole genome shotgun (WGS) entry which is preliminary data.</text>
</comment>
<dbReference type="EMBL" id="JALXSQ010000013">
    <property type="protein sequence ID" value="MCT2042635.1"/>
    <property type="molecule type" value="Genomic_DNA"/>
</dbReference>
<gene>
    <name evidence="1" type="ORF">M3D15_04705</name>
</gene>
<keyword evidence="2" id="KW-1185">Reference proteome</keyword>
<organism evidence="1 2">
    <name type="scientific">Pseudoclavibacter albus</name>
    <dbReference type="NCBI Taxonomy" id="272241"/>
    <lineage>
        <taxon>Bacteria</taxon>
        <taxon>Bacillati</taxon>
        <taxon>Actinomycetota</taxon>
        <taxon>Actinomycetes</taxon>
        <taxon>Micrococcales</taxon>
        <taxon>Microbacteriaceae</taxon>
        <taxon>Pseudoclavibacter</taxon>
    </lineage>
</organism>
<reference evidence="1 2" key="1">
    <citation type="submission" date="2022-04" db="EMBL/GenBank/DDBJ databases">
        <title>Human microbiome associated bacterial genomes.</title>
        <authorList>
            <person name="Sandstrom S."/>
            <person name="Salamzade R."/>
            <person name="Kalan L.R."/>
        </authorList>
    </citation>
    <scope>NUCLEOTIDE SEQUENCE [LARGE SCALE GENOMIC DNA]</scope>
    <source>
        <strain evidence="2">p3-SID1799</strain>
    </source>
</reference>